<keyword evidence="2" id="KW-1185">Reference proteome</keyword>
<dbReference type="CDD" id="cd07043">
    <property type="entry name" value="STAS_anti-anti-sigma_factors"/>
    <property type="match status" value="1"/>
</dbReference>
<protein>
    <recommendedName>
        <fullName evidence="3">STAS domain-containing protein</fullName>
    </recommendedName>
</protein>
<reference evidence="1 2" key="1">
    <citation type="submission" date="2024-05" db="EMBL/GenBank/DDBJ databases">
        <authorList>
            <consortium name="Candidatus Magnetaquicoccaceae bacterium FCR-1 genome sequencing consortium"/>
            <person name="Shimoshige H."/>
            <person name="Shimamura S."/>
            <person name="Taoka A."/>
            <person name="Kobayashi H."/>
            <person name="Maekawa T."/>
        </authorList>
    </citation>
    <scope>NUCLEOTIDE SEQUENCE [LARGE SCALE GENOMIC DNA]</scope>
    <source>
        <strain evidence="1 2">FCR-1</strain>
    </source>
</reference>
<evidence type="ECO:0000313" key="1">
    <source>
        <dbReference type="EMBL" id="GAB0056965.1"/>
    </source>
</evidence>
<proteinExistence type="predicted"/>
<evidence type="ECO:0000313" key="2">
    <source>
        <dbReference type="Proteomes" id="UP001628193"/>
    </source>
</evidence>
<dbReference type="EMBL" id="BAAFGK010000004">
    <property type="protein sequence ID" value="GAB0056965.1"/>
    <property type="molecule type" value="Genomic_DNA"/>
</dbReference>
<dbReference type="Proteomes" id="UP001628193">
    <property type="component" value="Unassembled WGS sequence"/>
</dbReference>
<accession>A0ABQ0C7U7</accession>
<gene>
    <name evidence="1" type="ORF">SIID45300_01283</name>
</gene>
<reference evidence="1 2" key="2">
    <citation type="submission" date="2024-09" db="EMBL/GenBank/DDBJ databases">
        <title>Draft genome sequence of Candidatus Magnetaquicoccaceae bacterium FCR-1.</title>
        <authorList>
            <person name="Shimoshige H."/>
            <person name="Shimamura S."/>
            <person name="Taoka A."/>
            <person name="Kobayashi H."/>
            <person name="Maekawa T."/>
        </authorList>
    </citation>
    <scope>NUCLEOTIDE SEQUENCE [LARGE SCALE GENOMIC DNA]</scope>
    <source>
        <strain evidence="1 2">FCR-1</strain>
    </source>
</reference>
<dbReference type="Gene3D" id="3.30.750.24">
    <property type="entry name" value="STAS domain"/>
    <property type="match status" value="1"/>
</dbReference>
<evidence type="ECO:0008006" key="3">
    <source>
        <dbReference type="Google" id="ProtNLM"/>
    </source>
</evidence>
<dbReference type="InterPro" id="IPR036513">
    <property type="entry name" value="STAS_dom_sf"/>
</dbReference>
<dbReference type="SUPFAM" id="SSF52091">
    <property type="entry name" value="SpoIIaa-like"/>
    <property type="match status" value="1"/>
</dbReference>
<dbReference type="RefSeq" id="WP_420904678.1">
    <property type="nucleotide sequence ID" value="NZ_BAAFGK010000004.1"/>
</dbReference>
<sequence>MIEIEELSGRVVVTLPEEFSYRMYREFRDIYQHREPGVQYDIDFNLVKIIDSSALGMLLLMYEFCKGNDSRIRLLRCNNRIAGVFVYSSIDTLFEIDQNGV</sequence>
<name>A0ABQ0C7U7_9PROT</name>
<comment type="caution">
    <text evidence="1">The sequence shown here is derived from an EMBL/GenBank/DDBJ whole genome shotgun (WGS) entry which is preliminary data.</text>
</comment>
<organism evidence="1 2">
    <name type="scientific">Candidatus Magnetaquiglobus chichijimensis</name>
    <dbReference type="NCBI Taxonomy" id="3141448"/>
    <lineage>
        <taxon>Bacteria</taxon>
        <taxon>Pseudomonadati</taxon>
        <taxon>Pseudomonadota</taxon>
        <taxon>Magnetococcia</taxon>
        <taxon>Magnetococcales</taxon>
        <taxon>Candidatus Magnetaquicoccaceae</taxon>
        <taxon>Candidatus Magnetaquiglobus</taxon>
    </lineage>
</organism>